<evidence type="ECO:0000256" key="3">
    <source>
        <dbReference type="ARBA" id="ARBA00022833"/>
    </source>
</evidence>
<evidence type="ECO:0000259" key="5">
    <source>
        <dbReference type="PROSITE" id="PS50865"/>
    </source>
</evidence>
<evidence type="ECO:0000256" key="1">
    <source>
        <dbReference type="ARBA" id="ARBA00022723"/>
    </source>
</evidence>
<dbReference type="InterPro" id="IPR002893">
    <property type="entry name" value="Znf_MYND"/>
</dbReference>
<organism evidence="6 7">
    <name type="scientific">Gymnopus androsaceus JB14</name>
    <dbReference type="NCBI Taxonomy" id="1447944"/>
    <lineage>
        <taxon>Eukaryota</taxon>
        <taxon>Fungi</taxon>
        <taxon>Dikarya</taxon>
        <taxon>Basidiomycota</taxon>
        <taxon>Agaricomycotina</taxon>
        <taxon>Agaricomycetes</taxon>
        <taxon>Agaricomycetidae</taxon>
        <taxon>Agaricales</taxon>
        <taxon>Marasmiineae</taxon>
        <taxon>Omphalotaceae</taxon>
        <taxon>Gymnopus</taxon>
    </lineage>
</organism>
<reference evidence="6" key="1">
    <citation type="journal article" date="2019" name="Environ. Microbiol.">
        <title>Fungal ecological strategies reflected in gene transcription - a case study of two litter decomposers.</title>
        <authorList>
            <person name="Barbi F."/>
            <person name="Kohler A."/>
            <person name="Barry K."/>
            <person name="Baskaran P."/>
            <person name="Daum C."/>
            <person name="Fauchery L."/>
            <person name="Ihrmark K."/>
            <person name="Kuo A."/>
            <person name="LaButti K."/>
            <person name="Lipzen A."/>
            <person name="Morin E."/>
            <person name="Grigoriev I.V."/>
            <person name="Henrissat B."/>
            <person name="Lindahl B."/>
            <person name="Martin F."/>
        </authorList>
    </citation>
    <scope>NUCLEOTIDE SEQUENCE</scope>
    <source>
        <strain evidence="6">JB14</strain>
    </source>
</reference>
<evidence type="ECO:0000313" key="7">
    <source>
        <dbReference type="Proteomes" id="UP000799118"/>
    </source>
</evidence>
<dbReference type="GO" id="GO:0008270">
    <property type="term" value="F:zinc ion binding"/>
    <property type="evidence" value="ECO:0007669"/>
    <property type="project" value="UniProtKB-KW"/>
</dbReference>
<accession>A0A6A4HQQ0</accession>
<dbReference type="PROSITE" id="PS50865">
    <property type="entry name" value="ZF_MYND_2"/>
    <property type="match status" value="1"/>
</dbReference>
<dbReference type="SUPFAM" id="SSF144232">
    <property type="entry name" value="HIT/MYND zinc finger-like"/>
    <property type="match status" value="1"/>
</dbReference>
<evidence type="ECO:0000256" key="2">
    <source>
        <dbReference type="ARBA" id="ARBA00022771"/>
    </source>
</evidence>
<protein>
    <recommendedName>
        <fullName evidence="5">MYND-type domain-containing protein</fullName>
    </recommendedName>
</protein>
<keyword evidence="2 4" id="KW-0863">Zinc-finger</keyword>
<name>A0A6A4HQQ0_9AGAR</name>
<keyword evidence="1" id="KW-0479">Metal-binding</keyword>
<proteinExistence type="predicted"/>
<dbReference type="PROSITE" id="PS01360">
    <property type="entry name" value="ZF_MYND_1"/>
    <property type="match status" value="1"/>
</dbReference>
<evidence type="ECO:0000313" key="6">
    <source>
        <dbReference type="EMBL" id="KAE9400313.1"/>
    </source>
</evidence>
<dbReference type="Proteomes" id="UP000799118">
    <property type="component" value="Unassembled WGS sequence"/>
</dbReference>
<evidence type="ECO:0000256" key="4">
    <source>
        <dbReference type="PROSITE-ProRule" id="PRU00134"/>
    </source>
</evidence>
<dbReference type="EMBL" id="ML769458">
    <property type="protein sequence ID" value="KAE9400313.1"/>
    <property type="molecule type" value="Genomic_DNA"/>
</dbReference>
<keyword evidence="7" id="KW-1185">Reference proteome</keyword>
<feature type="domain" description="MYND-type" evidence="5">
    <location>
        <begin position="171"/>
        <end position="208"/>
    </location>
</feature>
<dbReference type="OrthoDB" id="265717at2759"/>
<gene>
    <name evidence="6" type="ORF">BT96DRAFT_653219</name>
</gene>
<keyword evidence="3" id="KW-0862">Zinc</keyword>
<dbReference type="Pfam" id="PF01753">
    <property type="entry name" value="zf-MYND"/>
    <property type="match status" value="1"/>
</dbReference>
<dbReference type="AlphaFoldDB" id="A0A6A4HQQ0"/>
<sequence length="239" mass="27430">MPGLPDLRDRIFFPPLSRLPHDTRFSQSECEYYDLSVIPPMNGTFLSTPDMTLRPRRHWCLLAEIVELDFWPFRPMYKVKDVTGQIFLAAFHFDDRALFPKVAKKAVLGSTICVMYASFHYFADGQVGVRLEEPRNVKILPFGLDELAAMGDLCRRAWNTDTGTKALAESCIACGKPAAKRCSLCSVAPYCSKECQTSDWKAKHKKECPITRIVSHQMRSWNEFDWDSYVVHEGFEDFI</sequence>
<dbReference type="Gene3D" id="6.10.140.2220">
    <property type="match status" value="1"/>
</dbReference>